<dbReference type="GO" id="GO:0008967">
    <property type="term" value="F:phosphoglycolate phosphatase activity"/>
    <property type="evidence" value="ECO:0007669"/>
    <property type="project" value="UniProtKB-UniRule"/>
</dbReference>
<dbReference type="InterPro" id="IPR037512">
    <property type="entry name" value="PGPase_prok"/>
</dbReference>
<dbReference type="EMBL" id="AP025628">
    <property type="protein sequence ID" value="BDG60593.1"/>
    <property type="molecule type" value="Genomic_DNA"/>
</dbReference>
<evidence type="ECO:0000256" key="6">
    <source>
        <dbReference type="ARBA" id="ARBA00022723"/>
    </source>
</evidence>
<comment type="pathway">
    <text evidence="3 10">Organic acid metabolism; glycolate biosynthesis; glycolate from 2-phosphoglycolate: step 1/1.</text>
</comment>
<sequence length="231" mass="24618">MFSGIRVVLFDLDGTLIDSKDDLAKAANLTLADLGLPSLPPAQIHRFIGNGTRVLVQRTLAAARERDGRGDPAALCPEDVDGALAIFRRHYREHCLDQTRLYPGAGRTLAGLRDAGVHRAVVTNKDGELSRTILAGLGVLDLVEVLLGPEDVIHRKPHPEPVFRALDAFGARPSEALLVGDSPVDAETARAAGVPLCAVTYGYGLDNPEALARAGAAAVLDRLDDLLDLLR</sequence>
<keyword evidence="9 10" id="KW-0119">Carbohydrate metabolism</keyword>
<dbReference type="SFLD" id="SFLDG01129">
    <property type="entry name" value="C1.5:_HAD__Beta-PGM__Phosphata"/>
    <property type="match status" value="1"/>
</dbReference>
<dbReference type="SUPFAM" id="SSF56784">
    <property type="entry name" value="HAD-like"/>
    <property type="match status" value="1"/>
</dbReference>
<dbReference type="InterPro" id="IPR006439">
    <property type="entry name" value="HAD-SF_hydro_IA"/>
</dbReference>
<organism evidence="11 12">
    <name type="scientific">Caldinitratiruptor microaerophilus</name>
    <dbReference type="NCBI Taxonomy" id="671077"/>
    <lineage>
        <taxon>Bacteria</taxon>
        <taxon>Bacillati</taxon>
        <taxon>Bacillota</taxon>
        <taxon>Clostridia</taxon>
        <taxon>Eubacteriales</taxon>
        <taxon>Symbiobacteriaceae</taxon>
        <taxon>Caldinitratiruptor</taxon>
    </lineage>
</organism>
<dbReference type="Pfam" id="PF13419">
    <property type="entry name" value="HAD_2"/>
    <property type="match status" value="1"/>
</dbReference>
<dbReference type="GO" id="GO:0046872">
    <property type="term" value="F:metal ion binding"/>
    <property type="evidence" value="ECO:0007669"/>
    <property type="project" value="UniProtKB-KW"/>
</dbReference>
<dbReference type="GO" id="GO:0005975">
    <property type="term" value="P:carbohydrate metabolic process"/>
    <property type="evidence" value="ECO:0007669"/>
    <property type="project" value="InterPro"/>
</dbReference>
<dbReference type="InterPro" id="IPR050155">
    <property type="entry name" value="HAD-like_hydrolase_sf"/>
</dbReference>
<dbReference type="SFLD" id="SFLDG01135">
    <property type="entry name" value="C1.5.6:_HAD__Beta-PGM__Phospha"/>
    <property type="match status" value="1"/>
</dbReference>
<evidence type="ECO:0000256" key="10">
    <source>
        <dbReference type="HAMAP-Rule" id="MF_00495"/>
    </source>
</evidence>
<name>A0AA35CLG7_9FIRM</name>
<dbReference type="PANTHER" id="PTHR43434:SF1">
    <property type="entry name" value="PHOSPHOGLYCOLATE PHOSPHATASE"/>
    <property type="match status" value="1"/>
</dbReference>
<keyword evidence="8 10" id="KW-0460">Magnesium</keyword>
<evidence type="ECO:0000256" key="3">
    <source>
        <dbReference type="ARBA" id="ARBA00004818"/>
    </source>
</evidence>
<dbReference type="AlphaFoldDB" id="A0AA35CLG7"/>
<dbReference type="HAMAP" id="MF_00495">
    <property type="entry name" value="GPH_hydrolase_bact"/>
    <property type="match status" value="1"/>
</dbReference>
<evidence type="ECO:0000256" key="4">
    <source>
        <dbReference type="ARBA" id="ARBA00006171"/>
    </source>
</evidence>
<evidence type="ECO:0000313" key="12">
    <source>
        <dbReference type="Proteomes" id="UP001163687"/>
    </source>
</evidence>
<dbReference type="KEGG" id="cmic:caldi_16830"/>
<dbReference type="InterPro" id="IPR023198">
    <property type="entry name" value="PGP-like_dom2"/>
</dbReference>
<reference evidence="11" key="1">
    <citation type="submission" date="2022-03" db="EMBL/GenBank/DDBJ databases">
        <title>Complete genome sequence of Caldinitratiruptor microaerophilus.</title>
        <authorList>
            <person name="Mukaiyama R."/>
            <person name="Nishiyama T."/>
            <person name="Ueda K."/>
        </authorList>
    </citation>
    <scope>NUCLEOTIDE SEQUENCE</scope>
    <source>
        <strain evidence="11">JCM 16183</strain>
    </source>
</reference>
<dbReference type="InterPro" id="IPR041492">
    <property type="entry name" value="HAD_2"/>
</dbReference>
<dbReference type="InterPro" id="IPR023214">
    <property type="entry name" value="HAD_sf"/>
</dbReference>
<keyword evidence="6 10" id="KW-0479">Metal-binding</keyword>
<evidence type="ECO:0000256" key="9">
    <source>
        <dbReference type="ARBA" id="ARBA00023277"/>
    </source>
</evidence>
<keyword evidence="12" id="KW-1185">Reference proteome</keyword>
<dbReference type="GO" id="GO:0006281">
    <property type="term" value="P:DNA repair"/>
    <property type="evidence" value="ECO:0007669"/>
    <property type="project" value="TreeGrafter"/>
</dbReference>
<feature type="binding site" evidence="10">
    <location>
        <position position="11"/>
    </location>
    <ligand>
        <name>Mg(2+)</name>
        <dbReference type="ChEBI" id="CHEBI:18420"/>
    </ligand>
</feature>
<dbReference type="PANTHER" id="PTHR43434">
    <property type="entry name" value="PHOSPHOGLYCOLATE PHOSPHATASE"/>
    <property type="match status" value="1"/>
</dbReference>
<dbReference type="GO" id="GO:0005829">
    <property type="term" value="C:cytosol"/>
    <property type="evidence" value="ECO:0007669"/>
    <property type="project" value="TreeGrafter"/>
</dbReference>
<evidence type="ECO:0000256" key="5">
    <source>
        <dbReference type="ARBA" id="ARBA00013078"/>
    </source>
</evidence>
<dbReference type="FunFam" id="3.40.50.1000:FF:000022">
    <property type="entry name" value="Phosphoglycolate phosphatase"/>
    <property type="match status" value="1"/>
</dbReference>
<dbReference type="PRINTS" id="PR00413">
    <property type="entry name" value="HADHALOGNASE"/>
</dbReference>
<comment type="function">
    <text evidence="10">Specifically catalyzes the dephosphorylation of 2-phosphoglycolate.</text>
</comment>
<dbReference type="Proteomes" id="UP001163687">
    <property type="component" value="Chromosome"/>
</dbReference>
<dbReference type="SFLD" id="SFLDS00003">
    <property type="entry name" value="Haloacid_Dehalogenase"/>
    <property type="match status" value="1"/>
</dbReference>
<dbReference type="GO" id="GO:0046295">
    <property type="term" value="P:glycolate biosynthetic process"/>
    <property type="evidence" value="ECO:0007669"/>
    <property type="project" value="UniProtKB-UniRule"/>
</dbReference>
<protein>
    <recommendedName>
        <fullName evidence="5 10">Phosphoglycolate phosphatase</fullName>
        <shortName evidence="10">PGP</shortName>
        <shortName evidence="10">PGPase</shortName>
        <ecNumber evidence="5 10">3.1.3.18</ecNumber>
    </recommendedName>
</protein>
<comment type="catalytic activity">
    <reaction evidence="1 10">
        <text>2-phosphoglycolate + H2O = glycolate + phosphate</text>
        <dbReference type="Rhea" id="RHEA:14369"/>
        <dbReference type="ChEBI" id="CHEBI:15377"/>
        <dbReference type="ChEBI" id="CHEBI:29805"/>
        <dbReference type="ChEBI" id="CHEBI:43474"/>
        <dbReference type="ChEBI" id="CHEBI:58033"/>
        <dbReference type="EC" id="3.1.3.18"/>
    </reaction>
</comment>
<comment type="cofactor">
    <cofactor evidence="2 10">
        <name>Mg(2+)</name>
        <dbReference type="ChEBI" id="CHEBI:18420"/>
    </cofactor>
</comment>
<proteinExistence type="inferred from homology"/>
<dbReference type="NCBIfam" id="TIGR01449">
    <property type="entry name" value="PGP_bact"/>
    <property type="match status" value="1"/>
</dbReference>
<dbReference type="Gene3D" id="3.40.50.1000">
    <property type="entry name" value="HAD superfamily/HAD-like"/>
    <property type="match status" value="1"/>
</dbReference>
<feature type="active site" description="Nucleophile" evidence="10">
    <location>
        <position position="11"/>
    </location>
</feature>
<feature type="binding site" evidence="10">
    <location>
        <position position="181"/>
    </location>
    <ligand>
        <name>Mg(2+)</name>
        <dbReference type="ChEBI" id="CHEBI:18420"/>
    </ligand>
</feature>
<evidence type="ECO:0000256" key="8">
    <source>
        <dbReference type="ARBA" id="ARBA00022842"/>
    </source>
</evidence>
<evidence type="ECO:0000256" key="2">
    <source>
        <dbReference type="ARBA" id="ARBA00001946"/>
    </source>
</evidence>
<comment type="similarity">
    <text evidence="4 10">Belongs to the HAD-like hydrolase superfamily. CbbY/CbbZ/Gph/YieH family.</text>
</comment>
<dbReference type="InterPro" id="IPR036412">
    <property type="entry name" value="HAD-like_sf"/>
</dbReference>
<dbReference type="EC" id="3.1.3.18" evidence="5 10"/>
<evidence type="ECO:0000256" key="7">
    <source>
        <dbReference type="ARBA" id="ARBA00022801"/>
    </source>
</evidence>
<evidence type="ECO:0000256" key="1">
    <source>
        <dbReference type="ARBA" id="ARBA00000830"/>
    </source>
</evidence>
<evidence type="ECO:0000313" key="11">
    <source>
        <dbReference type="EMBL" id="BDG60593.1"/>
    </source>
</evidence>
<gene>
    <name evidence="11" type="primary">gph</name>
    <name evidence="11" type="ORF">caldi_16830</name>
</gene>
<dbReference type="RefSeq" id="WP_264844606.1">
    <property type="nucleotide sequence ID" value="NZ_AP025628.1"/>
</dbReference>
<feature type="binding site" evidence="10">
    <location>
        <position position="13"/>
    </location>
    <ligand>
        <name>Mg(2+)</name>
        <dbReference type="ChEBI" id="CHEBI:18420"/>
    </ligand>
</feature>
<keyword evidence="7 10" id="KW-0378">Hydrolase</keyword>
<dbReference type="Gene3D" id="1.10.150.240">
    <property type="entry name" value="Putative phosphatase, domain 2"/>
    <property type="match status" value="1"/>
</dbReference>
<accession>A0AA35CLG7</accession>